<dbReference type="InterPro" id="IPR046346">
    <property type="entry name" value="Aminoacid_DH-like_N_sf"/>
</dbReference>
<dbReference type="SUPFAM" id="SSF51735">
    <property type="entry name" value="NAD(P)-binding Rossmann-fold domains"/>
    <property type="match status" value="1"/>
</dbReference>
<feature type="binding site" evidence="5">
    <location>
        <position position="230"/>
    </location>
    <ligand>
        <name>NAD(+)</name>
        <dbReference type="ChEBI" id="CHEBI:57540"/>
    </ligand>
</feature>
<dbReference type="SMART" id="SM00839">
    <property type="entry name" value="ELFV_dehydrog"/>
    <property type="match status" value="1"/>
</dbReference>
<keyword evidence="5" id="KW-0547">Nucleotide-binding</keyword>
<name>A0A2H0W7Y2_9BACT</name>
<keyword evidence="5" id="KW-0520">NAD</keyword>
<dbReference type="InterPro" id="IPR006097">
    <property type="entry name" value="Glu/Leu/Phe/Val/Trp_DH_dimer"/>
</dbReference>
<dbReference type="Proteomes" id="UP000230093">
    <property type="component" value="Unassembled WGS sequence"/>
</dbReference>
<evidence type="ECO:0000256" key="1">
    <source>
        <dbReference type="ARBA" id="ARBA00006382"/>
    </source>
</evidence>
<dbReference type="InterPro" id="IPR006096">
    <property type="entry name" value="Glu/Leu/Phe/Val/Trp_DH_C"/>
</dbReference>
<proteinExistence type="inferred from homology"/>
<comment type="caution">
    <text evidence="9">The sequence shown here is derived from an EMBL/GenBank/DDBJ whole genome shotgun (WGS) entry which is preliminary data.</text>
</comment>
<dbReference type="Gene3D" id="3.40.50.720">
    <property type="entry name" value="NAD(P)-binding Rossmann-like Domain"/>
    <property type="match status" value="1"/>
</dbReference>
<accession>A0A2H0W7Y2</accession>
<dbReference type="FunFam" id="3.40.50.10860:FF:000003">
    <property type="entry name" value="Glutamate dehydrogenase"/>
    <property type="match status" value="1"/>
</dbReference>
<feature type="binding site" evidence="5">
    <location>
        <position position="359"/>
    </location>
    <ligand>
        <name>substrate</name>
    </ligand>
</feature>
<feature type="domain" description="Glutamate/phenylalanine/leucine/valine/L-tryptophan dehydrogenase C-terminal" evidence="8">
    <location>
        <begin position="192"/>
        <end position="423"/>
    </location>
</feature>
<evidence type="ECO:0000259" key="8">
    <source>
        <dbReference type="SMART" id="SM00839"/>
    </source>
</evidence>
<comment type="similarity">
    <text evidence="1 3 7">Belongs to the Glu/Leu/Phe/Val dehydrogenases family.</text>
</comment>
<dbReference type="InterPro" id="IPR033524">
    <property type="entry name" value="Glu/Leu/Phe/Val_DH_AS"/>
</dbReference>
<feature type="binding site" evidence="5">
    <location>
        <position position="199"/>
    </location>
    <ligand>
        <name>NAD(+)</name>
        <dbReference type="ChEBI" id="CHEBI:57540"/>
    </ligand>
</feature>
<keyword evidence="2 3" id="KW-0560">Oxidoreductase</keyword>
<feature type="active site" description="Proton donor" evidence="4">
    <location>
        <position position="103"/>
    </location>
</feature>
<dbReference type="EMBL" id="PEZT01000028">
    <property type="protein sequence ID" value="PIS08763.1"/>
    <property type="molecule type" value="Genomic_DNA"/>
</dbReference>
<feature type="site" description="Important for catalysis" evidence="6">
    <location>
        <position position="143"/>
    </location>
</feature>
<evidence type="ECO:0000256" key="6">
    <source>
        <dbReference type="PIRSR" id="PIRSR000185-3"/>
    </source>
</evidence>
<dbReference type="InterPro" id="IPR006095">
    <property type="entry name" value="Glu/Leu/Phe/Val/Trp_DH"/>
</dbReference>
<dbReference type="InterPro" id="IPR036291">
    <property type="entry name" value="NAD(P)-bd_dom_sf"/>
</dbReference>
<feature type="binding site" evidence="5">
    <location>
        <position position="67"/>
    </location>
    <ligand>
        <name>substrate</name>
    </ligand>
</feature>
<evidence type="ECO:0000313" key="9">
    <source>
        <dbReference type="EMBL" id="PIS08763.1"/>
    </source>
</evidence>
<dbReference type="InterPro" id="IPR014362">
    <property type="entry name" value="Glu_DH"/>
</dbReference>
<organism evidence="9 10">
    <name type="scientific">Candidatus Beckwithbacteria bacterium CG10_big_fil_rev_8_21_14_0_10_34_10</name>
    <dbReference type="NCBI Taxonomy" id="1974495"/>
    <lineage>
        <taxon>Bacteria</taxon>
        <taxon>Candidatus Beckwithiibacteriota</taxon>
    </lineage>
</organism>
<dbReference type="AlphaFoldDB" id="A0A2H0W7Y2"/>
<dbReference type="InterPro" id="IPR033922">
    <property type="entry name" value="NAD_bind_Glu_DH"/>
</dbReference>
<protein>
    <recommendedName>
        <fullName evidence="3">Glutamate dehydrogenase</fullName>
    </recommendedName>
</protein>
<evidence type="ECO:0000256" key="5">
    <source>
        <dbReference type="PIRSR" id="PIRSR000185-2"/>
    </source>
</evidence>
<dbReference type="GO" id="GO:0006538">
    <property type="term" value="P:L-glutamate catabolic process"/>
    <property type="evidence" value="ECO:0007669"/>
    <property type="project" value="TreeGrafter"/>
</dbReference>
<gene>
    <name evidence="9" type="ORF">COT75_04750</name>
</gene>
<dbReference type="Pfam" id="PF00208">
    <property type="entry name" value="ELFV_dehydrog"/>
    <property type="match status" value="1"/>
</dbReference>
<evidence type="ECO:0000256" key="2">
    <source>
        <dbReference type="ARBA" id="ARBA00023002"/>
    </source>
</evidence>
<evidence type="ECO:0000256" key="7">
    <source>
        <dbReference type="RuleBase" id="RU004417"/>
    </source>
</evidence>
<dbReference type="PRINTS" id="PR00082">
    <property type="entry name" value="GLFDHDRGNASE"/>
</dbReference>
<dbReference type="GO" id="GO:0004352">
    <property type="term" value="F:glutamate dehydrogenase (NAD+) activity"/>
    <property type="evidence" value="ECO:0007669"/>
    <property type="project" value="TreeGrafter"/>
</dbReference>
<evidence type="ECO:0000256" key="3">
    <source>
        <dbReference type="PIRNR" id="PIRNR000185"/>
    </source>
</evidence>
<dbReference type="PROSITE" id="PS00074">
    <property type="entry name" value="GLFV_DEHYDROGENASE"/>
    <property type="match status" value="1"/>
</dbReference>
<dbReference type="CDD" id="cd01076">
    <property type="entry name" value="NAD_bind_1_Glu_DH"/>
    <property type="match status" value="1"/>
</dbReference>
<feature type="binding site" evidence="5">
    <location>
        <position position="91"/>
    </location>
    <ligand>
        <name>substrate</name>
    </ligand>
</feature>
<dbReference type="PIRSF" id="PIRSF000185">
    <property type="entry name" value="Glu_DH"/>
    <property type="match status" value="1"/>
</dbReference>
<evidence type="ECO:0000256" key="4">
    <source>
        <dbReference type="PIRSR" id="PIRSR000185-1"/>
    </source>
</evidence>
<dbReference type="PANTHER" id="PTHR11606">
    <property type="entry name" value="GLUTAMATE DEHYDROGENASE"/>
    <property type="match status" value="1"/>
</dbReference>
<sequence length="424" mass="47440">MINPYKSAQEQLFNVGKILKLEPRIIDKLKSPKNIIKVDLKVKMDSGKIKTFKAFRSQHDDSRGPFKGGIRFHPNVTEDEVKALSMWMTWKCSVVGIPYGGAKGGVICNPKKMSQKEIERLARSYIRAISPNIGPWLDVPAPDVNTNPQIMAWMIDEYQKIQKEKRKSLKWSNLGVNPLATITGKPLELGGSQGRTEATGQGGVFILQNLAKKLKLKPKETTIAVQGFGNVGYWFAKLAYDLGYKIKALSDSQGGIIIENGSLNPEEVLEFKQKNGSLVNFKGAKKVSNEELLEIKVDILVPAALENVIDKSNVKKIKVKTIIELANGPITPQADKILHQRGIINIPDILANAGGVTVSYFEWVQNLQGYYWEKDEVGKKLKTIMDKAFEEFWDKYKELKVNPRMAAYAVAVERVKKAIKLKSS</sequence>
<dbReference type="Pfam" id="PF02812">
    <property type="entry name" value="ELFV_dehydrog_N"/>
    <property type="match status" value="1"/>
</dbReference>
<reference evidence="10" key="1">
    <citation type="submission" date="2017-09" db="EMBL/GenBank/DDBJ databases">
        <title>Depth-based differentiation of microbial function through sediment-hosted aquifers and enrichment of novel symbionts in the deep terrestrial subsurface.</title>
        <authorList>
            <person name="Probst A.J."/>
            <person name="Ladd B."/>
            <person name="Jarett J.K."/>
            <person name="Geller-Mcgrath D.E."/>
            <person name="Sieber C.M.K."/>
            <person name="Emerson J.B."/>
            <person name="Anantharaman K."/>
            <person name="Thomas B.C."/>
            <person name="Malmstrom R."/>
            <person name="Stieglmeier M."/>
            <person name="Klingl A."/>
            <person name="Woyke T."/>
            <person name="Ryan C.M."/>
            <person name="Banfield J.F."/>
        </authorList>
    </citation>
    <scope>NUCLEOTIDE SEQUENCE [LARGE SCALE GENOMIC DNA]</scope>
</reference>
<dbReference type="GO" id="GO:0000166">
    <property type="term" value="F:nucleotide binding"/>
    <property type="evidence" value="ECO:0007669"/>
    <property type="project" value="UniProtKB-KW"/>
</dbReference>
<evidence type="ECO:0000313" key="10">
    <source>
        <dbReference type="Proteomes" id="UP000230093"/>
    </source>
</evidence>
<dbReference type="PANTHER" id="PTHR11606:SF13">
    <property type="entry name" value="GLUTAMATE DEHYDROGENASE 1, MITOCHONDRIAL"/>
    <property type="match status" value="1"/>
</dbReference>
<dbReference type="SUPFAM" id="SSF53223">
    <property type="entry name" value="Aminoacid dehydrogenase-like, N-terminal domain"/>
    <property type="match status" value="1"/>
</dbReference>
<dbReference type="Gene3D" id="3.40.50.10860">
    <property type="entry name" value="Leucine Dehydrogenase, chain A, domain 1"/>
    <property type="match status" value="1"/>
</dbReference>